<keyword evidence="3" id="KW-1185">Reference proteome</keyword>
<dbReference type="PANTHER" id="PTHR39741:SF2">
    <property type="entry name" value="F-BOX DOMAIN-CONTAINING PROTEIN"/>
    <property type="match status" value="1"/>
</dbReference>
<gene>
    <name evidence="2" type="ORF">Cni_G15003</name>
</gene>
<dbReference type="InterPro" id="IPR036047">
    <property type="entry name" value="F-box-like_dom_sf"/>
</dbReference>
<dbReference type="EMBL" id="CP136893">
    <property type="protein sequence ID" value="WOL06271.1"/>
    <property type="molecule type" value="Genomic_DNA"/>
</dbReference>
<feature type="domain" description="F-box" evidence="1">
    <location>
        <begin position="17"/>
        <end position="53"/>
    </location>
</feature>
<dbReference type="SUPFAM" id="SSF81383">
    <property type="entry name" value="F-box domain"/>
    <property type="match status" value="1"/>
</dbReference>
<dbReference type="PANTHER" id="PTHR39741">
    <property type="entry name" value="F-BOX DOMAIN CONTAINING PROTEIN, EXPRESSED"/>
    <property type="match status" value="1"/>
</dbReference>
<sequence length="368" mass="41052">MADCCDFLEPLGPDASTRVFTLLDDPADLVRATAVSRSWRRFVIENGFSKSLCTRKFPEVLNFSSVSEVSDSSKNAQVGSSSAFEWANLQKEHRVYAMLCHSIISPDNKGDCIYTPVYASSTDNYPDEGIENTLEPDEAVDGMPSYWSSGGQSDPGVSEFLIYSLTGNLVVVNEIKIQPFEAFFQPGHPIYSAKFVRFRMGASQWIQDGYAEHQLATDDNYHWTYVSPEFPMTQENVLQSFKLPRPVCCIGGILQIELIGRVQRQAADGLFYICVCHVQVVGTPLQPSFDVDIEASSSGTMALKYFPESYESFTHKRGGTTSTEDPVRAFINFGSDRGLNHPFLGTLLRALHSSDEEDYVDDSDDNFY</sequence>
<organism evidence="2 3">
    <name type="scientific">Canna indica</name>
    <name type="common">Indian-shot</name>
    <dbReference type="NCBI Taxonomy" id="4628"/>
    <lineage>
        <taxon>Eukaryota</taxon>
        <taxon>Viridiplantae</taxon>
        <taxon>Streptophyta</taxon>
        <taxon>Embryophyta</taxon>
        <taxon>Tracheophyta</taxon>
        <taxon>Spermatophyta</taxon>
        <taxon>Magnoliopsida</taxon>
        <taxon>Liliopsida</taxon>
        <taxon>Zingiberales</taxon>
        <taxon>Cannaceae</taxon>
        <taxon>Canna</taxon>
    </lineage>
</organism>
<dbReference type="InterPro" id="IPR001810">
    <property type="entry name" value="F-box_dom"/>
</dbReference>
<name>A0AAQ3QEC7_9LILI</name>
<evidence type="ECO:0000313" key="2">
    <source>
        <dbReference type="EMBL" id="WOL06271.1"/>
    </source>
</evidence>
<dbReference type="Pfam" id="PF12937">
    <property type="entry name" value="F-box-like"/>
    <property type="match status" value="1"/>
</dbReference>
<evidence type="ECO:0000313" key="3">
    <source>
        <dbReference type="Proteomes" id="UP001327560"/>
    </source>
</evidence>
<dbReference type="AlphaFoldDB" id="A0AAQ3QEC7"/>
<dbReference type="Gene3D" id="1.20.1280.50">
    <property type="match status" value="1"/>
</dbReference>
<proteinExistence type="predicted"/>
<evidence type="ECO:0000259" key="1">
    <source>
        <dbReference type="Pfam" id="PF12937"/>
    </source>
</evidence>
<reference evidence="2 3" key="1">
    <citation type="submission" date="2023-10" db="EMBL/GenBank/DDBJ databases">
        <title>Chromosome-scale genome assembly provides insights into flower coloration mechanisms of Canna indica.</title>
        <authorList>
            <person name="Li C."/>
        </authorList>
    </citation>
    <scope>NUCLEOTIDE SEQUENCE [LARGE SCALE GENOMIC DNA]</scope>
    <source>
        <tissue evidence="2">Flower</tissue>
    </source>
</reference>
<protein>
    <submittedName>
        <fullName evidence="2">F-box protein</fullName>
    </submittedName>
</protein>
<dbReference type="Proteomes" id="UP001327560">
    <property type="component" value="Chromosome 4"/>
</dbReference>
<dbReference type="InterPro" id="IPR055336">
    <property type="entry name" value="At4g00755-like"/>
</dbReference>
<accession>A0AAQ3QEC7</accession>